<dbReference type="InterPro" id="IPR037238">
    <property type="entry name" value="YbiA-like_sf"/>
</dbReference>
<name>K1RDT4_MAGGI</name>
<gene>
    <name evidence="1" type="ORF">CGI_10021201</name>
</gene>
<protein>
    <submittedName>
        <fullName evidence="1">Uncharacterized protein</fullName>
    </submittedName>
</protein>
<reference evidence="1" key="1">
    <citation type="journal article" date="2012" name="Nature">
        <title>The oyster genome reveals stress adaptation and complexity of shell formation.</title>
        <authorList>
            <person name="Zhang G."/>
            <person name="Fang X."/>
            <person name="Guo X."/>
            <person name="Li L."/>
            <person name="Luo R."/>
            <person name="Xu F."/>
            <person name="Yang P."/>
            <person name="Zhang L."/>
            <person name="Wang X."/>
            <person name="Qi H."/>
            <person name="Xiong Z."/>
            <person name="Que H."/>
            <person name="Xie Y."/>
            <person name="Holland P.W."/>
            <person name="Paps J."/>
            <person name="Zhu Y."/>
            <person name="Wu F."/>
            <person name="Chen Y."/>
            <person name="Wang J."/>
            <person name="Peng C."/>
            <person name="Meng J."/>
            <person name="Yang L."/>
            <person name="Liu J."/>
            <person name="Wen B."/>
            <person name="Zhang N."/>
            <person name="Huang Z."/>
            <person name="Zhu Q."/>
            <person name="Feng Y."/>
            <person name="Mount A."/>
            <person name="Hedgecock D."/>
            <person name="Xu Z."/>
            <person name="Liu Y."/>
            <person name="Domazet-Loso T."/>
            <person name="Du Y."/>
            <person name="Sun X."/>
            <person name="Zhang S."/>
            <person name="Liu B."/>
            <person name="Cheng P."/>
            <person name="Jiang X."/>
            <person name="Li J."/>
            <person name="Fan D."/>
            <person name="Wang W."/>
            <person name="Fu W."/>
            <person name="Wang T."/>
            <person name="Wang B."/>
            <person name="Zhang J."/>
            <person name="Peng Z."/>
            <person name="Li Y."/>
            <person name="Li N."/>
            <person name="Wang J."/>
            <person name="Chen M."/>
            <person name="He Y."/>
            <person name="Tan F."/>
            <person name="Song X."/>
            <person name="Zheng Q."/>
            <person name="Huang R."/>
            <person name="Yang H."/>
            <person name="Du X."/>
            <person name="Chen L."/>
            <person name="Yang M."/>
            <person name="Gaffney P.M."/>
            <person name="Wang S."/>
            <person name="Luo L."/>
            <person name="She Z."/>
            <person name="Ming Y."/>
            <person name="Huang W."/>
            <person name="Zhang S."/>
            <person name="Huang B."/>
            <person name="Zhang Y."/>
            <person name="Qu T."/>
            <person name="Ni P."/>
            <person name="Miao G."/>
            <person name="Wang J."/>
            <person name="Wang Q."/>
            <person name="Steinberg C.E."/>
            <person name="Wang H."/>
            <person name="Li N."/>
            <person name="Qian L."/>
            <person name="Zhang G."/>
            <person name="Li Y."/>
            <person name="Yang H."/>
            <person name="Liu X."/>
            <person name="Wang J."/>
            <person name="Yin Y."/>
            <person name="Wang J."/>
        </authorList>
    </citation>
    <scope>NUCLEOTIDE SEQUENCE [LARGE SCALE GENOMIC DNA]</scope>
    <source>
        <strain evidence="1">05x7-T-G4-1.051#20</strain>
    </source>
</reference>
<organism evidence="1">
    <name type="scientific">Magallana gigas</name>
    <name type="common">Pacific oyster</name>
    <name type="synonym">Crassostrea gigas</name>
    <dbReference type="NCBI Taxonomy" id="29159"/>
    <lineage>
        <taxon>Eukaryota</taxon>
        <taxon>Metazoa</taxon>
        <taxon>Spiralia</taxon>
        <taxon>Lophotrochozoa</taxon>
        <taxon>Mollusca</taxon>
        <taxon>Bivalvia</taxon>
        <taxon>Autobranchia</taxon>
        <taxon>Pteriomorphia</taxon>
        <taxon>Ostreida</taxon>
        <taxon>Ostreoidea</taxon>
        <taxon>Ostreidae</taxon>
        <taxon>Magallana</taxon>
    </lineage>
</organism>
<dbReference type="Gene3D" id="1.10.357.40">
    <property type="entry name" value="YbiA-like"/>
    <property type="match status" value="1"/>
</dbReference>
<dbReference type="InParanoid" id="K1RDT4"/>
<dbReference type="CDD" id="cd15457">
    <property type="entry name" value="NADAR"/>
    <property type="match status" value="1"/>
</dbReference>
<sequence>MDPQSGSDIHYVSKVKTQRRNNVNITWIAPYFPSSGFYHVYHTYQVNRSIFNIKSSGVQYHEKDRHLTKYNYLTRPYDSTNIAFMIRNTTLEDSGYYAGGVSSEAAWMEGGVVLIVLGQDNPLFNFFPCNLRVFGEHHKSAELEYQLTKAIRSRNTDAAQKVTDAETDLDAKMIGNSVRDPQGWSDDKETVMEETVTAKADQIAEVKVA</sequence>
<evidence type="ECO:0000313" key="1">
    <source>
        <dbReference type="EMBL" id="EKC41859.1"/>
    </source>
</evidence>
<dbReference type="SUPFAM" id="SSF143990">
    <property type="entry name" value="YbiA-like"/>
    <property type="match status" value="1"/>
</dbReference>
<dbReference type="EMBL" id="JH819078">
    <property type="protein sequence ID" value="EKC41859.1"/>
    <property type="molecule type" value="Genomic_DNA"/>
</dbReference>
<dbReference type="AlphaFoldDB" id="K1RDT4"/>
<dbReference type="InterPro" id="IPR012816">
    <property type="entry name" value="NADAR"/>
</dbReference>
<dbReference type="HOGENOM" id="CLU_1316562_0_0_1"/>
<accession>K1RDT4</accession>
<proteinExistence type="predicted"/>